<dbReference type="Gene3D" id="1.20.1280.50">
    <property type="match status" value="1"/>
</dbReference>
<evidence type="ECO:0000313" key="2">
    <source>
        <dbReference type="EMBL" id="KDQ10301.1"/>
    </source>
</evidence>
<keyword evidence="3" id="KW-1185">Reference proteome</keyword>
<evidence type="ECO:0000313" key="3">
    <source>
        <dbReference type="Proteomes" id="UP000027195"/>
    </source>
</evidence>
<dbReference type="SUPFAM" id="SSF81383">
    <property type="entry name" value="F-box domain"/>
    <property type="match status" value="1"/>
</dbReference>
<dbReference type="Proteomes" id="UP000027195">
    <property type="component" value="Unassembled WGS sequence"/>
</dbReference>
<dbReference type="Gene3D" id="3.80.10.10">
    <property type="entry name" value="Ribonuclease Inhibitor"/>
    <property type="match status" value="1"/>
</dbReference>
<feature type="domain" description="F-box" evidence="1">
    <location>
        <begin position="93"/>
        <end position="139"/>
    </location>
</feature>
<proteinExistence type="predicted"/>
<dbReference type="SUPFAM" id="SSF52047">
    <property type="entry name" value="RNI-like"/>
    <property type="match status" value="1"/>
</dbReference>
<dbReference type="HOGENOM" id="CLU_024199_1_2_1"/>
<dbReference type="InterPro" id="IPR036047">
    <property type="entry name" value="F-box-like_dom_sf"/>
</dbReference>
<dbReference type="InterPro" id="IPR001810">
    <property type="entry name" value="F-box_dom"/>
</dbReference>
<dbReference type="InterPro" id="IPR032675">
    <property type="entry name" value="LRR_dom_sf"/>
</dbReference>
<dbReference type="InParanoid" id="A0A067MFE0"/>
<accession>A0A067MFE0</accession>
<dbReference type="AlphaFoldDB" id="A0A067MFE0"/>
<dbReference type="OrthoDB" id="2979537at2759"/>
<gene>
    <name evidence="2" type="ORF">BOTBODRAFT_178322</name>
</gene>
<protein>
    <recommendedName>
        <fullName evidence="1">F-box domain-containing protein</fullName>
    </recommendedName>
</protein>
<evidence type="ECO:0000259" key="1">
    <source>
        <dbReference type="Pfam" id="PF12937"/>
    </source>
</evidence>
<organism evidence="2 3">
    <name type="scientific">Botryobasidium botryosum (strain FD-172 SS1)</name>
    <dbReference type="NCBI Taxonomy" id="930990"/>
    <lineage>
        <taxon>Eukaryota</taxon>
        <taxon>Fungi</taxon>
        <taxon>Dikarya</taxon>
        <taxon>Basidiomycota</taxon>
        <taxon>Agaricomycotina</taxon>
        <taxon>Agaricomycetes</taxon>
        <taxon>Cantharellales</taxon>
        <taxon>Botryobasidiaceae</taxon>
        <taxon>Botryobasidium</taxon>
    </lineage>
</organism>
<sequence>MEDVLETLLRLTAEQDQHIASQFADLPFSSSPSTVHVHGNTNTRGIEIDSAVLDKMDERYELLKRAVAAFSKFADQKGLENRAGRNHLTRAYRIPTEVYIQIFEWLRCHSRFRIKDAMNVSHVSRLWRDIALETPSLWTLIQPIRKELIETFLTRSKTAPLEIAFWIKYEIESESFVERVLSDFLAPLLPHISRWESLSMNQVAPRFLAPHLVSPAPQLRALTLSKRGWHRHHSLDIFRPMLFGGSAPCLRELSLAGAFILLSPQNLPLYSGLTKLHFRHVAFSEDLLSDLLLTLNSSFLLEELHFYWKFLDLWIDSEDMLQISSPLPSLREIVIKGTVAPVVRYILNSVRPPSSVRLEISTTLEDHEDVRSVLPSCSDVMNTLPSLSNIDHLLFLGTSDPCKEILSLHGKVGAAQLLTIDFTMHPDTESTYADTCGNVLRSIGGAQTYFPSLKGLTFRDITTRQLQPRRLTQVFANMPRVDQLAFRSCSQSLVKALTIKISQNLFPHMTSLHIHRSFITAKVLINLVRSRANVDDGARVNSWTNLDLGKSNPKATRPDSWARLDTLVLSRCDEIDASAVATLKELVRDVQWDGSRHIGSIAKWSKTPSARGSNEP</sequence>
<reference evidence="3" key="1">
    <citation type="journal article" date="2014" name="Proc. Natl. Acad. Sci. U.S.A.">
        <title>Extensive sampling of basidiomycete genomes demonstrates inadequacy of the white-rot/brown-rot paradigm for wood decay fungi.</title>
        <authorList>
            <person name="Riley R."/>
            <person name="Salamov A.A."/>
            <person name="Brown D.W."/>
            <person name="Nagy L.G."/>
            <person name="Floudas D."/>
            <person name="Held B.W."/>
            <person name="Levasseur A."/>
            <person name="Lombard V."/>
            <person name="Morin E."/>
            <person name="Otillar R."/>
            <person name="Lindquist E.A."/>
            <person name="Sun H."/>
            <person name="LaButti K.M."/>
            <person name="Schmutz J."/>
            <person name="Jabbour D."/>
            <person name="Luo H."/>
            <person name="Baker S.E."/>
            <person name="Pisabarro A.G."/>
            <person name="Walton J.D."/>
            <person name="Blanchette R.A."/>
            <person name="Henrissat B."/>
            <person name="Martin F."/>
            <person name="Cullen D."/>
            <person name="Hibbett D.S."/>
            <person name="Grigoriev I.V."/>
        </authorList>
    </citation>
    <scope>NUCLEOTIDE SEQUENCE [LARGE SCALE GENOMIC DNA]</scope>
    <source>
        <strain evidence="3">FD-172 SS1</strain>
    </source>
</reference>
<dbReference type="STRING" id="930990.A0A067MFE0"/>
<dbReference type="EMBL" id="KL198069">
    <property type="protein sequence ID" value="KDQ10301.1"/>
    <property type="molecule type" value="Genomic_DNA"/>
</dbReference>
<dbReference type="Pfam" id="PF12937">
    <property type="entry name" value="F-box-like"/>
    <property type="match status" value="1"/>
</dbReference>
<name>A0A067MFE0_BOTB1</name>